<dbReference type="Proteomes" id="UP000087766">
    <property type="component" value="Chromosome 8"/>
</dbReference>
<reference evidence="3" key="1">
    <citation type="journal article" date="2014" name="Nat. Commun.">
        <title>Genome sequence of mungbean and insights into evolution within Vigna species.</title>
        <authorList>
            <person name="Kang Y.J."/>
            <person name="Kim S.K."/>
            <person name="Kim M.Y."/>
            <person name="Lestari P."/>
            <person name="Kim K.H."/>
            <person name="Ha B.K."/>
            <person name="Jun T.H."/>
            <person name="Hwang W.J."/>
            <person name="Lee T."/>
            <person name="Lee J."/>
            <person name="Shim S."/>
            <person name="Yoon M.Y."/>
            <person name="Jang Y.E."/>
            <person name="Han K.S."/>
            <person name="Taeprayoon P."/>
            <person name="Yoon N."/>
            <person name="Somta P."/>
            <person name="Tanya P."/>
            <person name="Kim K.S."/>
            <person name="Gwag J.G."/>
            <person name="Moon J.K."/>
            <person name="Lee Y.H."/>
            <person name="Park B.S."/>
            <person name="Bombarely A."/>
            <person name="Doyle J.J."/>
            <person name="Jackson S.A."/>
            <person name="Schafleitner R."/>
            <person name="Srinives P."/>
            <person name="Varshney R.K."/>
            <person name="Lee S.H."/>
        </authorList>
    </citation>
    <scope>NUCLEOTIDE SEQUENCE [LARGE SCALE GENOMIC DNA]</scope>
    <source>
        <strain evidence="3">cv. VC1973A</strain>
    </source>
</reference>
<dbReference type="OrthoDB" id="1912652at2759"/>
<keyword evidence="3" id="KW-1185">Reference proteome</keyword>
<accession>A0A3Q0FEV4</accession>
<evidence type="ECO:0000256" key="1">
    <source>
        <dbReference type="ARBA" id="ARBA00010502"/>
    </source>
</evidence>
<organism evidence="3 4">
    <name type="scientific">Vigna radiata var. radiata</name>
    <name type="common">Mung bean</name>
    <name type="synonym">Phaseolus aureus</name>
    <dbReference type="NCBI Taxonomy" id="3916"/>
    <lineage>
        <taxon>Eukaryota</taxon>
        <taxon>Viridiplantae</taxon>
        <taxon>Streptophyta</taxon>
        <taxon>Embryophyta</taxon>
        <taxon>Tracheophyta</taxon>
        <taxon>Spermatophyta</taxon>
        <taxon>Magnoliopsida</taxon>
        <taxon>eudicotyledons</taxon>
        <taxon>Gunneridae</taxon>
        <taxon>Pentapetalae</taxon>
        <taxon>rosids</taxon>
        <taxon>fabids</taxon>
        <taxon>Fabales</taxon>
        <taxon>Fabaceae</taxon>
        <taxon>Papilionoideae</taxon>
        <taxon>50 kb inversion clade</taxon>
        <taxon>NPAAA clade</taxon>
        <taxon>indigoferoid/millettioid clade</taxon>
        <taxon>Phaseoleae</taxon>
        <taxon>Vigna</taxon>
    </lineage>
</organism>
<comment type="similarity">
    <text evidence="1">Belongs to the DRM1/ARP family.</text>
</comment>
<dbReference type="PANTHER" id="PTHR33565:SF1">
    <property type="entry name" value="DORMANCY-ASSOCIATED PROTEIN HOMOLOG 3"/>
    <property type="match status" value="1"/>
</dbReference>
<dbReference type="RefSeq" id="XP_022640887.1">
    <property type="nucleotide sequence ID" value="XM_022785166.1"/>
</dbReference>
<evidence type="ECO:0000256" key="2">
    <source>
        <dbReference type="SAM" id="MobiDB-lite"/>
    </source>
</evidence>
<reference evidence="4" key="2">
    <citation type="submission" date="2025-08" db="UniProtKB">
        <authorList>
            <consortium name="RefSeq"/>
        </authorList>
    </citation>
    <scope>IDENTIFICATION</scope>
    <source>
        <tissue evidence="4">Leaf</tissue>
    </source>
</reference>
<protein>
    <submittedName>
        <fullName evidence="4">Dormancy-associated protein homolog 3 isoform X1</fullName>
    </submittedName>
</protein>
<dbReference type="InterPro" id="IPR008406">
    <property type="entry name" value="DRM/ARP"/>
</dbReference>
<evidence type="ECO:0000313" key="3">
    <source>
        <dbReference type="Proteomes" id="UP000087766"/>
    </source>
</evidence>
<dbReference type="Pfam" id="PF05564">
    <property type="entry name" value="Auxin_repressed"/>
    <property type="match status" value="1"/>
</dbReference>
<feature type="region of interest" description="Disordered" evidence="2">
    <location>
        <begin position="1"/>
        <end position="105"/>
    </location>
</feature>
<dbReference type="PANTHER" id="PTHR33565">
    <property type="entry name" value="DORMANCY-ASSOCIATED PROTEIN 1"/>
    <property type="match status" value="1"/>
</dbReference>
<name>A0A3Q0FEV4_VIGRR</name>
<dbReference type="AlphaFoldDB" id="A0A3Q0FEV4"/>
<gene>
    <name evidence="4" type="primary">LOC106772045</name>
</gene>
<dbReference type="GeneID" id="106772045"/>
<proteinExistence type="inferred from homology"/>
<evidence type="ECO:0000313" key="4">
    <source>
        <dbReference type="RefSeq" id="XP_022640887.1"/>
    </source>
</evidence>
<dbReference type="STRING" id="3916.A0A3Q0FEV4"/>
<sequence length="131" mass="14301">MGLLDHLWDDTVAGPPPENGLGKLRKHNTFAFRSNSAKESDSGSVKSYGEDSPEDAMRVTRSIMIVKPPGYQSQSGSAPVSPAGSTPPLSPFSGKEELESPSAFEEGRHRMLWRRLARTDQALLLLSMCEK</sequence>